<evidence type="ECO:0000256" key="10">
    <source>
        <dbReference type="PIRSR" id="PIRSR001589-2"/>
    </source>
</evidence>
<dbReference type="GO" id="GO:0004066">
    <property type="term" value="F:asparagine synthase (glutamine-hydrolyzing) activity"/>
    <property type="evidence" value="ECO:0007669"/>
    <property type="project" value="UniProtKB-EC"/>
</dbReference>
<dbReference type="InterPro" id="IPR029055">
    <property type="entry name" value="Ntn_hydrolases_N"/>
</dbReference>
<evidence type="ECO:0000256" key="5">
    <source>
        <dbReference type="ARBA" id="ARBA00022840"/>
    </source>
</evidence>
<dbReference type="InterPro" id="IPR014729">
    <property type="entry name" value="Rossmann-like_a/b/a_fold"/>
</dbReference>
<dbReference type="NCBIfam" id="TIGR01536">
    <property type="entry name" value="asn_synth_AEB"/>
    <property type="match status" value="1"/>
</dbReference>
<feature type="binding site" evidence="10">
    <location>
        <begin position="354"/>
        <end position="355"/>
    </location>
    <ligand>
        <name>ATP</name>
        <dbReference type="ChEBI" id="CHEBI:30616"/>
    </ligand>
</feature>
<evidence type="ECO:0000313" key="14">
    <source>
        <dbReference type="Proteomes" id="UP000243657"/>
    </source>
</evidence>
<keyword evidence="9" id="KW-0028">Amino-acid biosynthesis</keyword>
<keyword evidence="7 9" id="KW-0315">Glutamine amidotransferase</keyword>
<dbReference type="InterPro" id="IPR001962">
    <property type="entry name" value="Asn_synthase"/>
</dbReference>
<dbReference type="PANTHER" id="PTHR43284">
    <property type="entry name" value="ASPARAGINE SYNTHETASE (GLUTAMINE-HYDROLYZING)"/>
    <property type="match status" value="1"/>
</dbReference>
<reference evidence="13 14" key="1">
    <citation type="journal article" date="2017" name="BMC Genomics">
        <title>Comparative genomic and phylogenomic analyses of the Bifidobacteriaceae family.</title>
        <authorList>
            <person name="Lugli G.A."/>
            <person name="Milani C."/>
            <person name="Turroni F."/>
            <person name="Duranti S."/>
            <person name="Mancabelli L."/>
            <person name="Mangifesta M."/>
            <person name="Ferrario C."/>
            <person name="Modesto M."/>
            <person name="Mattarelli P."/>
            <person name="Jiri K."/>
            <person name="van Sinderen D."/>
            <person name="Ventura M."/>
        </authorList>
    </citation>
    <scope>NUCLEOTIDE SEQUENCE [LARGE SCALE GENOMIC DNA]</scope>
    <source>
        <strain evidence="13 14">DSM 24762</strain>
    </source>
</reference>
<keyword evidence="14" id="KW-1185">Reference proteome</keyword>
<evidence type="ECO:0000256" key="3">
    <source>
        <dbReference type="ARBA" id="ARBA00012737"/>
    </source>
</evidence>
<dbReference type="Proteomes" id="UP000243657">
    <property type="component" value="Unassembled WGS sequence"/>
</dbReference>
<evidence type="ECO:0000259" key="12">
    <source>
        <dbReference type="PROSITE" id="PS51278"/>
    </source>
</evidence>
<dbReference type="AlphaFoldDB" id="A0A261F6L3"/>
<dbReference type="InterPro" id="IPR006426">
    <property type="entry name" value="Asn_synth_AEB"/>
</dbReference>
<dbReference type="GO" id="GO:0005524">
    <property type="term" value="F:ATP binding"/>
    <property type="evidence" value="ECO:0007669"/>
    <property type="project" value="UniProtKB-KW"/>
</dbReference>
<dbReference type="PIRSF" id="PIRSF001589">
    <property type="entry name" value="Asn_synthetase_glu-h"/>
    <property type="match status" value="1"/>
</dbReference>
<evidence type="ECO:0000313" key="13">
    <source>
        <dbReference type="EMBL" id="OZG54771.1"/>
    </source>
</evidence>
<keyword evidence="4 10" id="KW-0547">Nucleotide-binding</keyword>
<feature type="active site" description="For GATase activity" evidence="9">
    <location>
        <position position="2"/>
    </location>
</feature>
<sequence>MCGIAGFINDFSMEEKHAILTDMTDRIAHRGPDAYGEHVDEHAALGFRRLSIIDLAGGDQPIYNEDKSLCITFNGEIYNYQPLREELLALGHTFRTHADTEVILHGYEQWGTHLLNRLRGMFAFVIWNSKTHELFGARDHFGIKPFYYAQMNGTFMYASEIKALLAHPHFEKELNKKALKPYLTFQYPALRETFFKGVFKLPEGHYFTYKDGQLDIHEYYDEAFEETRQKLDDVVDTIDATVQDSVRAHQIADVEVGSFLSSGVDSSYVAALARPEHTYSIGFGQGSYNESHQAQELAGMIHLNNTSRELTDEEAFSYFPQIQWYMDEPDSNPSCVPLFFLSQLAAKDVKCVLSGEGADELFAGYIDYGVHTRSKAIKKATHLLQMLPESTRQAIGRFAKGKTFHGAMHLYENLAPARENFIGQARVFTCDEADALVTDEYRDAPSVQSIVDAVYDRVEAKTAQKSQKISELKKKQYLDLHQWMPGDILLKADKMTMAHSLELRVPLLDKELMAVAQKVPTRYLISEENTKYAFRKAAARHLPEAWYKREKLGFPVPIRQWLREEKFYTVVRSLFAQDFVREFFDQDALLKMVDDNFAGKTDDRRKIWTVYSFLTWYSIYFLGDGTKPDVQKLA</sequence>
<feature type="binding site" evidence="10">
    <location>
        <position position="99"/>
    </location>
    <ligand>
        <name>L-glutamine</name>
        <dbReference type="ChEBI" id="CHEBI:58359"/>
    </ligand>
</feature>
<comment type="caution">
    <text evidence="13">The sequence shown here is derived from an EMBL/GenBank/DDBJ whole genome shotgun (WGS) entry which is preliminary data.</text>
</comment>
<evidence type="ECO:0000256" key="4">
    <source>
        <dbReference type="ARBA" id="ARBA00022741"/>
    </source>
</evidence>
<keyword evidence="5 10" id="KW-0067">ATP-binding</keyword>
<dbReference type="CDD" id="cd00712">
    <property type="entry name" value="AsnB"/>
    <property type="match status" value="1"/>
</dbReference>
<dbReference type="InterPro" id="IPR051786">
    <property type="entry name" value="ASN_synthetase/amidase"/>
</dbReference>
<dbReference type="Gene3D" id="3.60.20.10">
    <property type="entry name" value="Glutamine Phosphoribosylpyrophosphate, subunit 1, domain 1"/>
    <property type="match status" value="1"/>
</dbReference>
<comment type="catalytic activity">
    <reaction evidence="8">
        <text>L-aspartate + L-glutamine + ATP + H2O = L-asparagine + L-glutamate + AMP + diphosphate + H(+)</text>
        <dbReference type="Rhea" id="RHEA:12228"/>
        <dbReference type="ChEBI" id="CHEBI:15377"/>
        <dbReference type="ChEBI" id="CHEBI:15378"/>
        <dbReference type="ChEBI" id="CHEBI:29985"/>
        <dbReference type="ChEBI" id="CHEBI:29991"/>
        <dbReference type="ChEBI" id="CHEBI:30616"/>
        <dbReference type="ChEBI" id="CHEBI:33019"/>
        <dbReference type="ChEBI" id="CHEBI:58048"/>
        <dbReference type="ChEBI" id="CHEBI:58359"/>
        <dbReference type="ChEBI" id="CHEBI:456215"/>
        <dbReference type="EC" id="6.3.5.4"/>
    </reaction>
</comment>
<dbReference type="SUPFAM" id="SSF56235">
    <property type="entry name" value="N-terminal nucleophile aminohydrolases (Ntn hydrolases)"/>
    <property type="match status" value="1"/>
</dbReference>
<dbReference type="RefSeq" id="WP_094725921.1">
    <property type="nucleotide sequence ID" value="NZ_JBHLWS010000010.1"/>
</dbReference>
<dbReference type="InterPro" id="IPR033738">
    <property type="entry name" value="AsnB_N"/>
</dbReference>
<keyword evidence="6 9" id="KW-0061">Asparagine biosynthesis</keyword>
<dbReference type="EC" id="6.3.5.4" evidence="3"/>
<protein>
    <recommendedName>
        <fullName evidence="3">asparagine synthase (glutamine-hydrolyzing)</fullName>
        <ecNumber evidence="3">6.3.5.4</ecNumber>
    </recommendedName>
</protein>
<feature type="domain" description="Glutamine amidotransferase type-2" evidence="12">
    <location>
        <begin position="2"/>
        <end position="212"/>
    </location>
</feature>
<dbReference type="GO" id="GO:0005829">
    <property type="term" value="C:cytosol"/>
    <property type="evidence" value="ECO:0007669"/>
    <property type="project" value="TreeGrafter"/>
</dbReference>
<dbReference type="InterPro" id="IPR017932">
    <property type="entry name" value="GATase_2_dom"/>
</dbReference>
<dbReference type="Gene3D" id="3.40.50.620">
    <property type="entry name" value="HUPs"/>
    <property type="match status" value="1"/>
</dbReference>
<organism evidence="13 14">
    <name type="scientific">Alloscardovia macacae</name>
    <dbReference type="NCBI Taxonomy" id="1160091"/>
    <lineage>
        <taxon>Bacteria</taxon>
        <taxon>Bacillati</taxon>
        <taxon>Actinomycetota</taxon>
        <taxon>Actinomycetes</taxon>
        <taxon>Bifidobacteriales</taxon>
        <taxon>Bifidobacteriaceae</taxon>
        <taxon>Alloscardovia</taxon>
    </lineage>
</organism>
<gene>
    <name evidence="13" type="ORF">ALMA_0096</name>
</gene>
<evidence type="ECO:0000256" key="9">
    <source>
        <dbReference type="PIRSR" id="PIRSR001589-1"/>
    </source>
</evidence>
<comment type="pathway">
    <text evidence="1">Amino-acid biosynthesis; L-asparagine biosynthesis; L-asparagine from L-aspartate (L-Gln route): step 1/1.</text>
</comment>
<proteinExistence type="inferred from homology"/>
<dbReference type="PROSITE" id="PS51278">
    <property type="entry name" value="GATASE_TYPE_2"/>
    <property type="match status" value="1"/>
</dbReference>
<feature type="site" description="Important for beta-aspartyl-AMP intermediate formation" evidence="11">
    <location>
        <position position="356"/>
    </location>
</feature>
<evidence type="ECO:0000256" key="11">
    <source>
        <dbReference type="PIRSR" id="PIRSR001589-3"/>
    </source>
</evidence>
<dbReference type="GO" id="GO:0006529">
    <property type="term" value="P:asparagine biosynthetic process"/>
    <property type="evidence" value="ECO:0007669"/>
    <property type="project" value="UniProtKB-KW"/>
</dbReference>
<evidence type="ECO:0000256" key="2">
    <source>
        <dbReference type="ARBA" id="ARBA00005752"/>
    </source>
</evidence>
<dbReference type="Pfam" id="PF13537">
    <property type="entry name" value="GATase_7"/>
    <property type="match status" value="1"/>
</dbReference>
<dbReference type="EMBL" id="MWWT01000001">
    <property type="protein sequence ID" value="OZG54771.1"/>
    <property type="molecule type" value="Genomic_DNA"/>
</dbReference>
<name>A0A261F6L3_9BIFI</name>
<accession>A0A261F6L3</accession>
<evidence type="ECO:0000256" key="1">
    <source>
        <dbReference type="ARBA" id="ARBA00005187"/>
    </source>
</evidence>
<evidence type="ECO:0000256" key="6">
    <source>
        <dbReference type="ARBA" id="ARBA00022888"/>
    </source>
</evidence>
<comment type="similarity">
    <text evidence="2">Belongs to the asparagine synthetase family.</text>
</comment>
<evidence type="ECO:0000256" key="8">
    <source>
        <dbReference type="ARBA" id="ARBA00048741"/>
    </source>
</evidence>
<feature type="binding site" evidence="10">
    <location>
        <position position="281"/>
    </location>
    <ligand>
        <name>ATP</name>
        <dbReference type="ChEBI" id="CHEBI:30616"/>
    </ligand>
</feature>
<dbReference type="Pfam" id="PF00733">
    <property type="entry name" value="Asn_synthase"/>
    <property type="match status" value="1"/>
</dbReference>
<dbReference type="SUPFAM" id="SSF52402">
    <property type="entry name" value="Adenine nucleotide alpha hydrolases-like"/>
    <property type="match status" value="1"/>
</dbReference>
<dbReference type="PANTHER" id="PTHR43284:SF1">
    <property type="entry name" value="ASPARAGINE SYNTHETASE"/>
    <property type="match status" value="1"/>
</dbReference>
<evidence type="ECO:0000256" key="7">
    <source>
        <dbReference type="ARBA" id="ARBA00022962"/>
    </source>
</evidence>
<dbReference type="CDD" id="cd01991">
    <property type="entry name" value="Asn_synthase_B_C"/>
    <property type="match status" value="1"/>
</dbReference>